<name>A0A2S6EZW8_LEGPN</name>
<dbReference type="EC" id="2.7.2.11" evidence="8"/>
<dbReference type="GO" id="GO:0003723">
    <property type="term" value="F:RNA binding"/>
    <property type="evidence" value="ECO:0007669"/>
    <property type="project" value="InterPro"/>
</dbReference>
<evidence type="ECO:0000313" key="10">
    <source>
        <dbReference type="Proteomes" id="UP000239239"/>
    </source>
</evidence>
<keyword evidence="6 8" id="KW-0418">Kinase</keyword>
<evidence type="ECO:0000256" key="1">
    <source>
        <dbReference type="ARBA" id="ARBA00022490"/>
    </source>
</evidence>
<dbReference type="GO" id="GO:0005524">
    <property type="term" value="F:ATP binding"/>
    <property type="evidence" value="ECO:0007669"/>
    <property type="project" value="UniProtKB-KW"/>
</dbReference>
<dbReference type="SUPFAM" id="SSF88697">
    <property type="entry name" value="PUA domain-like"/>
    <property type="match status" value="1"/>
</dbReference>
<evidence type="ECO:0000256" key="3">
    <source>
        <dbReference type="ARBA" id="ARBA00022650"/>
    </source>
</evidence>
<dbReference type="InterPro" id="IPR036974">
    <property type="entry name" value="PUA_sf"/>
</dbReference>
<dbReference type="PANTHER" id="PTHR43654:SF1">
    <property type="entry name" value="ISOPENTENYL PHOSPHATE KINASE"/>
    <property type="match status" value="1"/>
</dbReference>
<evidence type="ECO:0000256" key="7">
    <source>
        <dbReference type="ARBA" id="ARBA00022840"/>
    </source>
</evidence>
<dbReference type="InterPro" id="IPR002478">
    <property type="entry name" value="PUA"/>
</dbReference>
<evidence type="ECO:0000256" key="5">
    <source>
        <dbReference type="ARBA" id="ARBA00022741"/>
    </source>
</evidence>
<dbReference type="InterPro" id="IPR005715">
    <property type="entry name" value="Glu_5kinase/COase_Synthase"/>
</dbReference>
<dbReference type="Gene3D" id="2.30.130.10">
    <property type="entry name" value="PUA domain"/>
    <property type="match status" value="1"/>
</dbReference>
<dbReference type="UniPathway" id="UPA00098">
    <property type="reaction ID" value="UER00359"/>
</dbReference>
<comment type="subcellular location">
    <subcellularLocation>
        <location evidence="8">Cytoplasm</location>
    </subcellularLocation>
</comment>
<dbReference type="PRINTS" id="PR00474">
    <property type="entry name" value="GLU5KINASE"/>
</dbReference>
<feature type="binding site" evidence="8">
    <location>
        <position position="46"/>
    </location>
    <ligand>
        <name>substrate</name>
    </ligand>
</feature>
<dbReference type="Gene3D" id="3.40.1160.10">
    <property type="entry name" value="Acetylglutamate kinase-like"/>
    <property type="match status" value="1"/>
</dbReference>
<organism evidence="9 10">
    <name type="scientific">Legionella pneumophila</name>
    <dbReference type="NCBI Taxonomy" id="446"/>
    <lineage>
        <taxon>Bacteria</taxon>
        <taxon>Pseudomonadati</taxon>
        <taxon>Pseudomonadota</taxon>
        <taxon>Gammaproteobacteria</taxon>
        <taxon>Legionellales</taxon>
        <taxon>Legionellaceae</taxon>
        <taxon>Legionella</taxon>
    </lineage>
</organism>
<accession>A0A2S6EZW8</accession>
<comment type="caution">
    <text evidence="8">Lacks conserved residue(s) required for the propagation of feature annotation.</text>
</comment>
<dbReference type="FunFam" id="3.40.1160.10:FF:000006">
    <property type="entry name" value="Glutamate 5-kinase"/>
    <property type="match status" value="1"/>
</dbReference>
<dbReference type="EMBL" id="PQWY01000011">
    <property type="protein sequence ID" value="PPK30720.1"/>
    <property type="molecule type" value="Genomic_DNA"/>
</dbReference>
<dbReference type="PROSITE" id="PS50890">
    <property type="entry name" value="PUA"/>
    <property type="match status" value="1"/>
</dbReference>
<comment type="catalytic activity">
    <reaction evidence="8">
        <text>L-glutamate + ATP = L-glutamyl 5-phosphate + ADP</text>
        <dbReference type="Rhea" id="RHEA:14877"/>
        <dbReference type="ChEBI" id="CHEBI:29985"/>
        <dbReference type="ChEBI" id="CHEBI:30616"/>
        <dbReference type="ChEBI" id="CHEBI:58274"/>
        <dbReference type="ChEBI" id="CHEBI:456216"/>
        <dbReference type="EC" id="2.7.2.11"/>
    </reaction>
</comment>
<dbReference type="HAMAP" id="MF_00456">
    <property type="entry name" value="ProB"/>
    <property type="match status" value="1"/>
</dbReference>
<evidence type="ECO:0000256" key="8">
    <source>
        <dbReference type="HAMAP-Rule" id="MF_00456"/>
    </source>
</evidence>
<dbReference type="RefSeq" id="WP_027227103.1">
    <property type="nucleotide sequence ID" value="NZ_CP017601.1"/>
</dbReference>
<comment type="pathway">
    <text evidence="8">Amino-acid biosynthesis; L-proline biosynthesis; L-glutamate 5-semialdehyde from L-glutamate: step 1/2.</text>
</comment>
<keyword evidence="1 8" id="KW-0963">Cytoplasm</keyword>
<keyword evidence="2 8" id="KW-0028">Amino-acid biosynthesis</keyword>
<dbReference type="InterPro" id="IPR001057">
    <property type="entry name" value="Glu/AcGlu_kinase"/>
</dbReference>
<dbReference type="InterPro" id="IPR001048">
    <property type="entry name" value="Asp/Glu/Uridylate_kinase"/>
</dbReference>
<dbReference type="CDD" id="cd04242">
    <property type="entry name" value="AAK_G5K_ProB"/>
    <property type="match status" value="1"/>
</dbReference>
<dbReference type="InterPro" id="IPR011529">
    <property type="entry name" value="Glu_5kinase"/>
</dbReference>
<keyword evidence="7 8" id="KW-0067">ATP-binding</keyword>
<feature type="binding site" evidence="8">
    <location>
        <position position="149"/>
    </location>
    <ligand>
        <name>substrate</name>
    </ligand>
</feature>
<dbReference type="InterPro" id="IPR036393">
    <property type="entry name" value="AceGlu_kinase-like_sf"/>
</dbReference>
<dbReference type="Proteomes" id="UP000239239">
    <property type="component" value="Unassembled WGS sequence"/>
</dbReference>
<comment type="caution">
    <text evidence="9">The sequence shown here is derived from an EMBL/GenBank/DDBJ whole genome shotgun (WGS) entry which is preliminary data.</text>
</comment>
<dbReference type="GO" id="GO:0055129">
    <property type="term" value="P:L-proline biosynthetic process"/>
    <property type="evidence" value="ECO:0007669"/>
    <property type="project" value="UniProtKB-UniRule"/>
</dbReference>
<dbReference type="Pfam" id="PF00696">
    <property type="entry name" value="AA_kinase"/>
    <property type="match status" value="1"/>
</dbReference>
<dbReference type="GO" id="GO:0005829">
    <property type="term" value="C:cytosol"/>
    <property type="evidence" value="ECO:0007669"/>
    <property type="project" value="TreeGrafter"/>
</dbReference>
<dbReference type="GO" id="GO:0004349">
    <property type="term" value="F:glutamate 5-kinase activity"/>
    <property type="evidence" value="ECO:0007669"/>
    <property type="project" value="UniProtKB-UniRule"/>
</dbReference>
<keyword evidence="4 8" id="KW-0808">Transferase</keyword>
<protein>
    <recommendedName>
        <fullName evidence="8">Glutamate 5-kinase</fullName>
        <ecNumber evidence="8">2.7.2.11</ecNumber>
    </recommendedName>
    <alternativeName>
        <fullName evidence="8">Gamma-glutamyl kinase</fullName>
        <shortName evidence="8">GK</shortName>
    </alternativeName>
</protein>
<evidence type="ECO:0000313" key="9">
    <source>
        <dbReference type="EMBL" id="PPK30720.1"/>
    </source>
</evidence>
<keyword evidence="3 8" id="KW-0641">Proline biosynthesis</keyword>
<dbReference type="PIRSF" id="PIRSF000729">
    <property type="entry name" value="GK"/>
    <property type="match status" value="1"/>
</dbReference>
<keyword evidence="5 8" id="KW-0547">Nucleotide-binding</keyword>
<dbReference type="NCBIfam" id="TIGR01027">
    <property type="entry name" value="proB"/>
    <property type="match status" value="1"/>
</dbReference>
<proteinExistence type="inferred from homology"/>
<reference evidence="9 10" key="1">
    <citation type="submission" date="2018-02" db="EMBL/GenBank/DDBJ databases">
        <title>Draft genome sequences of four Legionella pneumophila clinical strains isolated in Ontario.</title>
        <authorList>
            <person name="Fortuna A."/>
            <person name="Ramnarine R."/>
            <person name="Li A."/>
            <person name="Frantz C."/>
            <person name="Mallo G."/>
        </authorList>
    </citation>
    <scope>NUCLEOTIDE SEQUENCE [LARGE SCALE GENOMIC DNA]</scope>
    <source>
        <strain evidence="9 10">LG61</strain>
    </source>
</reference>
<evidence type="ECO:0000256" key="2">
    <source>
        <dbReference type="ARBA" id="ARBA00022605"/>
    </source>
</evidence>
<dbReference type="InterPro" id="IPR041739">
    <property type="entry name" value="G5K_ProB"/>
</dbReference>
<gene>
    <name evidence="8 9" type="primary">proB</name>
    <name evidence="9" type="ORF">C3928_08120</name>
</gene>
<comment type="function">
    <text evidence="8">Catalyzes the transfer of a phosphate group to glutamate to form L-glutamate 5-phosphate.</text>
</comment>
<dbReference type="AlphaFoldDB" id="A0A2S6EZW8"/>
<dbReference type="Pfam" id="PF01472">
    <property type="entry name" value="PUA"/>
    <property type="match status" value="1"/>
</dbReference>
<dbReference type="SUPFAM" id="SSF53633">
    <property type="entry name" value="Carbamate kinase-like"/>
    <property type="match status" value="1"/>
</dbReference>
<evidence type="ECO:0000256" key="4">
    <source>
        <dbReference type="ARBA" id="ARBA00022679"/>
    </source>
</evidence>
<dbReference type="OrthoDB" id="9804434at2"/>
<dbReference type="SMART" id="SM00359">
    <property type="entry name" value="PUA"/>
    <property type="match status" value="1"/>
</dbReference>
<feature type="binding site" evidence="8">
    <location>
        <position position="6"/>
    </location>
    <ligand>
        <name>ATP</name>
        <dbReference type="ChEBI" id="CHEBI:30616"/>
    </ligand>
</feature>
<dbReference type="PANTHER" id="PTHR43654">
    <property type="entry name" value="GLUTAMATE 5-KINASE"/>
    <property type="match status" value="1"/>
</dbReference>
<feature type="binding site" evidence="8">
    <location>
        <position position="137"/>
    </location>
    <ligand>
        <name>substrate</name>
    </ligand>
</feature>
<comment type="similarity">
    <text evidence="8">Belongs to the glutamate 5-kinase family.</text>
</comment>
<sequence>MKIIIKVGTQSILSADGSPIYSVLNNLVNQIIYLKNLGHQVILVSSGAVGSGRKIAKNSLGKTYGDTVGEKQLLASIGQPELMNLYSNLFKNENILVSQLLLTKQDFHTRQHYLNIARLLTELLKHQNIIPIVNENDSVAIEELMFTDNDELAGLIAAQINADYLILLTNVDGVFTSHPNDPGAKLINRIDPNLAWPNVSAVKSKLGRGGMVSKLDTARKMAGLGINTAIANVNVESIVLKILDREAVGTIILASKRKSSIKRWIAFSHRTCLPSIVINDNLIALLRNGNRVMSILPIGIEDFRGECKKGDLIDILNSNNEKIGVGIARYDFLRLKDYLRLQNKPAFIHYDHLHIL</sequence>
<dbReference type="InterPro" id="IPR015947">
    <property type="entry name" value="PUA-like_sf"/>
</dbReference>
<evidence type="ECO:0000256" key="6">
    <source>
        <dbReference type="ARBA" id="ARBA00022777"/>
    </source>
</evidence>